<keyword evidence="3 10" id="KW-0548">Nucleotidyltransferase</keyword>
<dbReference type="GO" id="GO:0005634">
    <property type="term" value="C:nucleus"/>
    <property type="evidence" value="ECO:0007669"/>
    <property type="project" value="UniProtKB-SubCell"/>
</dbReference>
<dbReference type="Pfam" id="PF14792">
    <property type="entry name" value="DNA_pol_B_palm"/>
    <property type="match status" value="1"/>
</dbReference>
<dbReference type="GO" id="GO:0003887">
    <property type="term" value="F:DNA-directed DNA polymerase activity"/>
    <property type="evidence" value="ECO:0007669"/>
    <property type="project" value="UniProtKB-UniRule"/>
</dbReference>
<evidence type="ECO:0000256" key="8">
    <source>
        <dbReference type="ARBA" id="ARBA00049244"/>
    </source>
</evidence>
<keyword evidence="2 10" id="KW-0808">Transferase</keyword>
<organism evidence="13 14">
    <name type="scientific">Symbiodinium pilosum</name>
    <name type="common">Dinoflagellate</name>
    <dbReference type="NCBI Taxonomy" id="2952"/>
    <lineage>
        <taxon>Eukaryota</taxon>
        <taxon>Sar</taxon>
        <taxon>Alveolata</taxon>
        <taxon>Dinophyceae</taxon>
        <taxon>Suessiales</taxon>
        <taxon>Symbiodiniaceae</taxon>
        <taxon>Symbiodinium</taxon>
    </lineage>
</organism>
<dbReference type="InterPro" id="IPR002054">
    <property type="entry name" value="DNA-dir_DNA_pol_X"/>
</dbReference>
<dbReference type="InterPro" id="IPR037160">
    <property type="entry name" value="DNA_Pol_thumb_sf"/>
</dbReference>
<dbReference type="Pfam" id="PF10391">
    <property type="entry name" value="DNA_pol_lambd_f"/>
    <property type="match status" value="1"/>
</dbReference>
<dbReference type="GO" id="GO:0006303">
    <property type="term" value="P:double-strand break repair via nonhomologous end joining"/>
    <property type="evidence" value="ECO:0007669"/>
    <property type="project" value="TreeGrafter"/>
</dbReference>
<dbReference type="GO" id="GO:0003677">
    <property type="term" value="F:DNA binding"/>
    <property type="evidence" value="ECO:0007669"/>
    <property type="project" value="UniProtKB-UniRule"/>
</dbReference>
<dbReference type="SUPFAM" id="SSF81301">
    <property type="entry name" value="Nucleotidyltransferase"/>
    <property type="match status" value="1"/>
</dbReference>
<evidence type="ECO:0000256" key="4">
    <source>
        <dbReference type="ARBA" id="ARBA00022705"/>
    </source>
</evidence>
<dbReference type="GO" id="GO:0046872">
    <property type="term" value="F:metal ion binding"/>
    <property type="evidence" value="ECO:0007669"/>
    <property type="project" value="UniProtKB-UniRule"/>
</dbReference>
<dbReference type="Proteomes" id="UP000649617">
    <property type="component" value="Unassembled WGS sequence"/>
</dbReference>
<dbReference type="EC" id="2.7.7.7" evidence="10"/>
<evidence type="ECO:0000256" key="9">
    <source>
        <dbReference type="PIRSR" id="PIRSR622312-50"/>
    </source>
</evidence>
<gene>
    <name evidence="13" type="primary">POLL</name>
    <name evidence="13" type="ORF">SPIL2461_LOCUS17080</name>
</gene>
<feature type="region of interest" description="Disordered" evidence="11">
    <location>
        <begin position="220"/>
        <end position="241"/>
    </location>
</feature>
<evidence type="ECO:0000256" key="7">
    <source>
        <dbReference type="ARBA" id="ARBA00023204"/>
    </source>
</evidence>
<dbReference type="Pfam" id="PF14716">
    <property type="entry name" value="HHH_8"/>
    <property type="match status" value="1"/>
</dbReference>
<evidence type="ECO:0000313" key="14">
    <source>
        <dbReference type="Proteomes" id="UP000649617"/>
    </source>
</evidence>
<evidence type="ECO:0000256" key="1">
    <source>
        <dbReference type="ARBA" id="ARBA00022634"/>
    </source>
</evidence>
<comment type="caution">
    <text evidence="13">The sequence shown here is derived from an EMBL/GenBank/DDBJ whole genome shotgun (WGS) entry which is preliminary data.</text>
</comment>
<dbReference type="EMBL" id="CAJNIZ010042930">
    <property type="protein sequence ID" value="CAE7643737.1"/>
    <property type="molecule type" value="Genomic_DNA"/>
</dbReference>
<feature type="compositionally biased region" description="Low complexity" evidence="11">
    <location>
        <begin position="619"/>
        <end position="632"/>
    </location>
</feature>
<comment type="subcellular location">
    <subcellularLocation>
        <location evidence="10">Nucleus</location>
    </subcellularLocation>
</comment>
<dbReference type="InterPro" id="IPR028207">
    <property type="entry name" value="DNA_pol_B_palm_palm"/>
</dbReference>
<reference evidence="13" key="1">
    <citation type="submission" date="2021-02" db="EMBL/GenBank/DDBJ databases">
        <authorList>
            <person name="Dougan E. K."/>
            <person name="Rhodes N."/>
            <person name="Thang M."/>
            <person name="Chan C."/>
        </authorList>
    </citation>
    <scope>NUCLEOTIDE SEQUENCE</scope>
</reference>
<dbReference type="SUPFAM" id="SSF47802">
    <property type="entry name" value="DNA polymerase beta, N-terminal domain-like"/>
    <property type="match status" value="1"/>
</dbReference>
<dbReference type="InterPro" id="IPR010996">
    <property type="entry name" value="HHH_MUS81"/>
</dbReference>
<feature type="compositionally biased region" description="Acidic residues" evidence="11">
    <location>
        <begin position="653"/>
        <end position="662"/>
    </location>
</feature>
<evidence type="ECO:0000256" key="6">
    <source>
        <dbReference type="ARBA" id="ARBA00022932"/>
    </source>
</evidence>
<comment type="function">
    <text evidence="10">DNA polymerase that functions in several pathways of DNA repair. Involved in base excision repair (BER) responsible for repair of lesions that give rise to abasic (AP) sites in DNA. Also contributes to DNA double-strand break repair by non-homologous end joining and homologous recombination. Has both template-dependent and template-independent (terminal transferase) DNA polymerase activities. Has also a 5'-deoxyribose-5-phosphate lyase (dRP lyase) activity.</text>
</comment>
<feature type="active site" description="Nucleophile; Schiff-base intermediate with DNA; for 5'-dRP lyase activity" evidence="9">
    <location>
        <position position="302"/>
    </location>
</feature>
<proteinExistence type="inferred from homology"/>
<accession>A0A812VME0</accession>
<dbReference type="PRINTS" id="PR00870">
    <property type="entry name" value="DNAPOLXBETA"/>
</dbReference>
<feature type="compositionally biased region" description="Low complexity" evidence="11">
    <location>
        <begin position="167"/>
        <end position="181"/>
    </location>
</feature>
<dbReference type="SMART" id="SM00483">
    <property type="entry name" value="POLXc"/>
    <property type="match status" value="1"/>
</dbReference>
<dbReference type="PRINTS" id="PR00869">
    <property type="entry name" value="DNAPOLX"/>
</dbReference>
<evidence type="ECO:0000256" key="10">
    <source>
        <dbReference type="RuleBase" id="RU366014"/>
    </source>
</evidence>
<dbReference type="InterPro" id="IPR027421">
    <property type="entry name" value="DNA_pol_lamdba_lyase_dom_sf"/>
</dbReference>
<evidence type="ECO:0000256" key="5">
    <source>
        <dbReference type="ARBA" id="ARBA00022763"/>
    </source>
</evidence>
<feature type="domain" description="DNA-directed DNA polymerase X" evidence="12">
    <location>
        <begin position="239"/>
        <end position="603"/>
    </location>
</feature>
<dbReference type="Gene3D" id="3.30.460.10">
    <property type="entry name" value="Beta Polymerase, domain 2"/>
    <property type="match status" value="1"/>
</dbReference>
<keyword evidence="5 10" id="KW-0227">DNA damage</keyword>
<evidence type="ECO:0000256" key="2">
    <source>
        <dbReference type="ARBA" id="ARBA00022679"/>
    </source>
</evidence>
<dbReference type="Gene3D" id="3.30.210.10">
    <property type="entry name" value="DNA polymerase, thumb domain"/>
    <property type="match status" value="1"/>
</dbReference>
<dbReference type="Gene3D" id="1.10.150.20">
    <property type="entry name" value="5' to 3' exonuclease, C-terminal subdomain"/>
    <property type="match status" value="1"/>
</dbReference>
<keyword evidence="14" id="KW-1185">Reference proteome</keyword>
<dbReference type="OrthoDB" id="205514at2759"/>
<dbReference type="Gene3D" id="1.10.150.110">
    <property type="entry name" value="DNA polymerase beta, N-terminal domain-like"/>
    <property type="match status" value="1"/>
</dbReference>
<dbReference type="InterPro" id="IPR022312">
    <property type="entry name" value="DNA_pol_X"/>
</dbReference>
<dbReference type="InterPro" id="IPR018944">
    <property type="entry name" value="DNA_pol_lambd_fingers_domain"/>
</dbReference>
<dbReference type="InterPro" id="IPR002008">
    <property type="entry name" value="DNA_pol_X_beta-like"/>
</dbReference>
<keyword evidence="6 10" id="KW-0239">DNA-directed DNA polymerase</keyword>
<evidence type="ECO:0000313" key="13">
    <source>
        <dbReference type="EMBL" id="CAE7643737.1"/>
    </source>
</evidence>
<feature type="region of interest" description="Disordered" evidence="11">
    <location>
        <begin position="159"/>
        <end position="191"/>
    </location>
</feature>
<keyword evidence="4" id="KW-0235">DNA replication</keyword>
<keyword evidence="10" id="KW-0539">Nucleus</keyword>
<keyword evidence="1" id="KW-0237">DNA synthesis</keyword>
<comment type="similarity">
    <text evidence="10">Belongs to the DNA polymerase type-X family.</text>
</comment>
<feature type="region of interest" description="Disordered" evidence="11">
    <location>
        <begin position="616"/>
        <end position="662"/>
    </location>
</feature>
<feature type="region of interest" description="Disordered" evidence="11">
    <location>
        <begin position="465"/>
        <end position="486"/>
    </location>
</feature>
<evidence type="ECO:0000256" key="11">
    <source>
        <dbReference type="SAM" id="MobiDB-lite"/>
    </source>
</evidence>
<dbReference type="PANTHER" id="PTHR11276:SF28">
    <property type="entry name" value="DNA POLYMERASE LAMBDA"/>
    <property type="match status" value="1"/>
</dbReference>
<evidence type="ECO:0000256" key="3">
    <source>
        <dbReference type="ARBA" id="ARBA00022695"/>
    </source>
</evidence>
<feature type="compositionally biased region" description="Low complexity" evidence="11">
    <location>
        <begin position="228"/>
        <end position="238"/>
    </location>
</feature>
<dbReference type="PANTHER" id="PTHR11276">
    <property type="entry name" value="DNA POLYMERASE TYPE-X FAMILY MEMBER"/>
    <property type="match status" value="1"/>
</dbReference>
<sequence>MAVSKRSCGQEASPSKALRRDWAYGIRLFVVPLGSATASRRMIWDREIKAAGGCLADSPWSATHMLLSPEVTPVRLGTWAEKLLEARGRPAANDPVTSVRILSKSLQATWLCTDWLIACLAKQCRVLEEKFKCCLDASTETLDHEDRDCHFIADGPAVAKPQKTEGSSPALPASATASPARTEAESDDSDVEEVLPKLRVFGGEMTPKRANLLRNREKFACQRGGQDPPKTSGSSPPKSRNEKLVSMFSRLQQHYESLGDGWRERSYRLTASILRGLPFEVTSEEDLDRSELRRLGKKTRDKLKEFLNTGSIGRVDGLHMDEHAKALAELQGIWGVGLTTARRWLGSGCRTVTDVRSQVQDGTLRLSADQLIGLQFFEEFAQRIPRIEVDEIIQVVQAAVSRRFGNRLRMEACGSFRRGKASCGDVDLLLCARSAKDELALGSTHDVLSSLVADLHGQGFITHDLKGGNQSHRRPGGHVGQDVNDGEEQQSSTAATYFGVCQLARVGSLHRRIDIKVYPVLEFPFALLSFTGSGPFNRSMRLYARRAGFSLSDHSICRAAHARGNGRGERIWTGPPIAAMQFASERDIFEFLGLAYREPWQREVDASWLAETGTDKQAAKQATAATTGLAADVSSQASSPPAKAEREALGWKDEDEVQSLSD</sequence>
<dbReference type="SUPFAM" id="SSF81585">
    <property type="entry name" value="PsbU/PolX domain-like"/>
    <property type="match status" value="1"/>
</dbReference>
<name>A0A812VME0_SYMPI</name>
<feature type="compositionally biased region" description="Basic and acidic residues" evidence="11">
    <location>
        <begin position="643"/>
        <end position="652"/>
    </location>
</feature>
<dbReference type="CDD" id="cd00141">
    <property type="entry name" value="NT_POLXc"/>
    <property type="match status" value="1"/>
</dbReference>
<protein>
    <recommendedName>
        <fullName evidence="10">DNA polymerase</fullName>
        <ecNumber evidence="10">2.7.7.7</ecNumber>
    </recommendedName>
</protein>
<comment type="catalytic activity">
    <reaction evidence="8 10">
        <text>DNA(n) + a 2'-deoxyribonucleoside 5'-triphosphate = DNA(n+1) + diphosphate</text>
        <dbReference type="Rhea" id="RHEA:22508"/>
        <dbReference type="Rhea" id="RHEA-COMP:17339"/>
        <dbReference type="Rhea" id="RHEA-COMP:17340"/>
        <dbReference type="ChEBI" id="CHEBI:33019"/>
        <dbReference type="ChEBI" id="CHEBI:61560"/>
        <dbReference type="ChEBI" id="CHEBI:173112"/>
        <dbReference type="EC" id="2.7.7.7"/>
    </reaction>
</comment>
<evidence type="ECO:0000259" key="12">
    <source>
        <dbReference type="SMART" id="SM00483"/>
    </source>
</evidence>
<keyword evidence="7 10" id="KW-0234">DNA repair</keyword>
<dbReference type="AlphaFoldDB" id="A0A812VME0"/>
<dbReference type="InterPro" id="IPR029398">
    <property type="entry name" value="PolB_thumb"/>
</dbReference>
<dbReference type="InterPro" id="IPR043519">
    <property type="entry name" value="NT_sf"/>
</dbReference>
<dbReference type="Pfam" id="PF14791">
    <property type="entry name" value="DNA_pol_B_thumb"/>
    <property type="match status" value="1"/>
</dbReference>